<dbReference type="GO" id="GO:0016020">
    <property type="term" value="C:membrane"/>
    <property type="evidence" value="ECO:0007669"/>
    <property type="project" value="InterPro"/>
</dbReference>
<organism evidence="11 12">
    <name type="scientific">Saponaria officinalis</name>
    <name type="common">Common soapwort</name>
    <name type="synonym">Lychnis saponaria</name>
    <dbReference type="NCBI Taxonomy" id="3572"/>
    <lineage>
        <taxon>Eukaryota</taxon>
        <taxon>Viridiplantae</taxon>
        <taxon>Streptophyta</taxon>
        <taxon>Embryophyta</taxon>
        <taxon>Tracheophyta</taxon>
        <taxon>Spermatophyta</taxon>
        <taxon>Magnoliopsida</taxon>
        <taxon>eudicotyledons</taxon>
        <taxon>Gunneridae</taxon>
        <taxon>Pentapetalae</taxon>
        <taxon>Caryophyllales</taxon>
        <taxon>Caryophyllaceae</taxon>
        <taxon>Caryophylleae</taxon>
        <taxon>Saponaria</taxon>
    </lineage>
</organism>
<dbReference type="Pfam" id="PF09177">
    <property type="entry name" value="STX6_10_61_N"/>
    <property type="match status" value="1"/>
</dbReference>
<dbReference type="GO" id="GO:0005794">
    <property type="term" value="C:Golgi apparatus"/>
    <property type="evidence" value="ECO:0007669"/>
    <property type="project" value="UniProtKB-SubCell"/>
</dbReference>
<accession>A0AAW1IL47</accession>
<keyword evidence="4" id="KW-0653">Protein transport</keyword>
<dbReference type="PANTHER" id="PTHR34949:SF3">
    <property type="entry name" value="OS08G0244100 PROTEIN"/>
    <property type="match status" value="1"/>
</dbReference>
<dbReference type="InterPro" id="IPR010989">
    <property type="entry name" value="SNARE"/>
</dbReference>
<sequence>MLVANSFDSWQRDAFFSAAEEVQESADILESAYRTWVSAKRDGISSNDLEELRRELQTSLGTAKWQLEEFERAVTSSYGNCSDQNSMSRHQQFIAAIESQISRAEDALRKSFNEGGKEQFRWVNLNEDERDDLAMFLSGISETPTKSTKDETTRHSFSAEREITCKKQDLDCGACSSSYSVGSNIPRKGLISSQDETVINIGQPDCIMERSAKEASTTRVNVNCESDRIRSVKRAHSFSNFGSLSISIPGEDDQTQTLIHGVEDTPKDRGSRFSRLLHFRVINCINQSIRRSGGLNTKMQFSRQLQSGPSIRLIIVLIVSFFLLVPYLLR</sequence>
<feature type="domain" description="Syntaxin 6/10/61 N-terminal" evidence="10">
    <location>
        <begin position="13"/>
        <end position="104"/>
    </location>
</feature>
<evidence type="ECO:0000256" key="3">
    <source>
        <dbReference type="ARBA" id="ARBA00022692"/>
    </source>
</evidence>
<keyword evidence="2" id="KW-0813">Transport</keyword>
<name>A0AAW1IL47_SAPOF</name>
<gene>
    <name evidence="11" type="ORF">RND81_09G155200</name>
</gene>
<keyword evidence="5 9" id="KW-1133">Transmembrane helix</keyword>
<reference evidence="11" key="1">
    <citation type="submission" date="2024-03" db="EMBL/GenBank/DDBJ databases">
        <title>WGS assembly of Saponaria officinalis var. Norfolk2.</title>
        <authorList>
            <person name="Jenkins J."/>
            <person name="Shu S."/>
            <person name="Grimwood J."/>
            <person name="Barry K."/>
            <person name="Goodstein D."/>
            <person name="Schmutz J."/>
            <person name="Leebens-Mack J."/>
            <person name="Osbourn A."/>
        </authorList>
    </citation>
    <scope>NUCLEOTIDE SEQUENCE [LARGE SCALE GENOMIC DNA]</scope>
    <source>
        <strain evidence="11">JIC</strain>
    </source>
</reference>
<comment type="similarity">
    <text evidence="1">Belongs to the syntaxin family.</text>
</comment>
<evidence type="ECO:0000259" key="10">
    <source>
        <dbReference type="Pfam" id="PF09177"/>
    </source>
</evidence>
<protein>
    <recommendedName>
        <fullName evidence="10">Syntaxin 6/10/61 N-terminal domain-containing protein</fullName>
    </recommendedName>
</protein>
<evidence type="ECO:0000256" key="7">
    <source>
        <dbReference type="ARBA" id="ARBA00023136"/>
    </source>
</evidence>
<evidence type="ECO:0000256" key="4">
    <source>
        <dbReference type="ARBA" id="ARBA00022927"/>
    </source>
</evidence>
<evidence type="ECO:0000256" key="8">
    <source>
        <dbReference type="ARBA" id="ARBA00037801"/>
    </source>
</evidence>
<dbReference type="PANTHER" id="PTHR34949">
    <property type="entry name" value="OS05G0443700 PROTEIN"/>
    <property type="match status" value="1"/>
</dbReference>
<keyword evidence="12" id="KW-1185">Reference proteome</keyword>
<dbReference type="Gene3D" id="1.20.58.90">
    <property type="match status" value="1"/>
</dbReference>
<dbReference type="GO" id="GO:0048193">
    <property type="term" value="P:Golgi vesicle transport"/>
    <property type="evidence" value="ECO:0007669"/>
    <property type="project" value="InterPro"/>
</dbReference>
<comment type="subcellular location">
    <subcellularLocation>
        <location evidence="8">Golgi apparatus</location>
        <location evidence="8">trans-Golgi network membrane</location>
        <topology evidence="8">Single-pass type IV membrane protein</topology>
    </subcellularLocation>
</comment>
<dbReference type="FunFam" id="1.20.58.90:FF:000004">
    <property type="entry name" value="Syntaxin 10"/>
    <property type="match status" value="1"/>
</dbReference>
<evidence type="ECO:0000256" key="1">
    <source>
        <dbReference type="ARBA" id="ARBA00009063"/>
    </source>
</evidence>
<evidence type="ECO:0000256" key="5">
    <source>
        <dbReference type="ARBA" id="ARBA00022989"/>
    </source>
</evidence>
<evidence type="ECO:0000313" key="11">
    <source>
        <dbReference type="EMBL" id="KAK9690804.1"/>
    </source>
</evidence>
<keyword evidence="7 9" id="KW-0472">Membrane</keyword>
<evidence type="ECO:0000313" key="12">
    <source>
        <dbReference type="Proteomes" id="UP001443914"/>
    </source>
</evidence>
<evidence type="ECO:0000256" key="2">
    <source>
        <dbReference type="ARBA" id="ARBA00022448"/>
    </source>
</evidence>
<dbReference type="InterPro" id="IPR015260">
    <property type="entry name" value="Syntaxin-6/10/61_N"/>
</dbReference>
<evidence type="ECO:0000256" key="9">
    <source>
        <dbReference type="SAM" id="Phobius"/>
    </source>
</evidence>
<dbReference type="GO" id="GO:0015031">
    <property type="term" value="P:protein transport"/>
    <property type="evidence" value="ECO:0007669"/>
    <property type="project" value="UniProtKB-KW"/>
</dbReference>
<comment type="caution">
    <text evidence="11">The sequence shown here is derived from an EMBL/GenBank/DDBJ whole genome shotgun (WGS) entry which is preliminary data.</text>
</comment>
<dbReference type="Proteomes" id="UP001443914">
    <property type="component" value="Unassembled WGS sequence"/>
</dbReference>
<keyword evidence="6" id="KW-0333">Golgi apparatus</keyword>
<feature type="transmembrane region" description="Helical" evidence="9">
    <location>
        <begin position="310"/>
        <end position="329"/>
    </location>
</feature>
<keyword evidence="3 9" id="KW-0812">Transmembrane</keyword>
<proteinExistence type="inferred from homology"/>
<dbReference type="AlphaFoldDB" id="A0AAW1IL47"/>
<evidence type="ECO:0000256" key="6">
    <source>
        <dbReference type="ARBA" id="ARBA00023034"/>
    </source>
</evidence>
<dbReference type="SUPFAM" id="SSF47661">
    <property type="entry name" value="t-snare proteins"/>
    <property type="match status" value="1"/>
</dbReference>
<dbReference type="CDD" id="cd21442">
    <property type="entry name" value="SNARE_NTD_STX6-like"/>
    <property type="match status" value="1"/>
</dbReference>
<dbReference type="EMBL" id="JBDFQZ010000009">
    <property type="protein sequence ID" value="KAK9690804.1"/>
    <property type="molecule type" value="Genomic_DNA"/>
</dbReference>